<dbReference type="Gene3D" id="3.40.50.360">
    <property type="match status" value="1"/>
</dbReference>
<sequence>MKTLVIAAHPNMEGSLVNRTWMNRLEGEENVTVHNLYAAYPDGKISAEREQELLLAHDRIVFQFPLYWYSSPALLKEWQDVVLAYGWAYGSEGTKLHGKEFMLAISTGGPEEAYQAGGYNQYSLNELLKPFQATANLTGMRYLPVFKTQGVRVLSEEEVKASAEALVNHIKTTF</sequence>
<accession>A0ABT8HVU1</accession>
<organism evidence="3 4">
    <name type="scientific">Fictibacillus fluitans</name>
    <dbReference type="NCBI Taxonomy" id="3058422"/>
    <lineage>
        <taxon>Bacteria</taxon>
        <taxon>Bacillati</taxon>
        <taxon>Bacillota</taxon>
        <taxon>Bacilli</taxon>
        <taxon>Bacillales</taxon>
        <taxon>Fictibacillaceae</taxon>
        <taxon>Fictibacillus</taxon>
    </lineage>
</organism>
<proteinExistence type="predicted"/>
<evidence type="ECO:0000256" key="1">
    <source>
        <dbReference type="ARBA" id="ARBA00023002"/>
    </source>
</evidence>
<dbReference type="PANTHER" id="PTHR47307">
    <property type="entry name" value="GLUTATHIONE-REGULATED POTASSIUM-EFFLUX SYSTEM ANCILLARY PROTEIN KEFG"/>
    <property type="match status" value="1"/>
</dbReference>
<evidence type="ECO:0000259" key="2">
    <source>
        <dbReference type="Pfam" id="PF02525"/>
    </source>
</evidence>
<keyword evidence="1" id="KW-0560">Oxidoreductase</keyword>
<feature type="domain" description="Flavodoxin-like fold" evidence="2">
    <location>
        <begin position="1"/>
        <end position="168"/>
    </location>
</feature>
<reference evidence="3" key="1">
    <citation type="submission" date="2023-07" db="EMBL/GenBank/DDBJ databases">
        <title>Fictibacillus sp. isolated from freshwater pond.</title>
        <authorList>
            <person name="Kirdat K."/>
            <person name="Bhat A."/>
            <person name="Mourya A."/>
            <person name="Yadav A."/>
        </authorList>
    </citation>
    <scope>NUCLEOTIDE SEQUENCE</scope>
    <source>
        <strain evidence="3">NE201</strain>
    </source>
</reference>
<dbReference type="PANTHER" id="PTHR47307:SF1">
    <property type="entry name" value="GLUTATHIONE-REGULATED POTASSIUM-EFFLUX SYSTEM ANCILLARY PROTEIN KEFG"/>
    <property type="match status" value="1"/>
</dbReference>
<evidence type="ECO:0000313" key="3">
    <source>
        <dbReference type="EMBL" id="MDN4524891.1"/>
    </source>
</evidence>
<dbReference type="Proteomes" id="UP001172721">
    <property type="component" value="Unassembled WGS sequence"/>
</dbReference>
<keyword evidence="4" id="KW-1185">Reference proteome</keyword>
<dbReference type="Pfam" id="PF02525">
    <property type="entry name" value="Flavodoxin_2"/>
    <property type="match status" value="1"/>
</dbReference>
<dbReference type="InterPro" id="IPR046980">
    <property type="entry name" value="KefG/KefF"/>
</dbReference>
<dbReference type="InterPro" id="IPR029039">
    <property type="entry name" value="Flavoprotein-like_sf"/>
</dbReference>
<dbReference type="RefSeq" id="WP_301165931.1">
    <property type="nucleotide sequence ID" value="NZ_JAUHTR010000004.1"/>
</dbReference>
<dbReference type="InterPro" id="IPR003680">
    <property type="entry name" value="Flavodoxin_fold"/>
</dbReference>
<name>A0ABT8HVU1_9BACL</name>
<dbReference type="EMBL" id="JAUHTR010000004">
    <property type="protein sequence ID" value="MDN4524891.1"/>
    <property type="molecule type" value="Genomic_DNA"/>
</dbReference>
<dbReference type="SUPFAM" id="SSF52218">
    <property type="entry name" value="Flavoproteins"/>
    <property type="match status" value="1"/>
</dbReference>
<evidence type="ECO:0000313" key="4">
    <source>
        <dbReference type="Proteomes" id="UP001172721"/>
    </source>
</evidence>
<protein>
    <submittedName>
        <fullName evidence="3">NAD(P)H-dependent oxidoreductase</fullName>
    </submittedName>
</protein>
<comment type="caution">
    <text evidence="3">The sequence shown here is derived from an EMBL/GenBank/DDBJ whole genome shotgun (WGS) entry which is preliminary data.</text>
</comment>
<gene>
    <name evidence="3" type="ORF">QYB97_10410</name>
</gene>